<protein>
    <recommendedName>
        <fullName evidence="1">Thiol:disulfide interchange protein</fullName>
    </recommendedName>
</protein>
<dbReference type="CDD" id="cd03020">
    <property type="entry name" value="DsbA_DsbC_DsbG"/>
    <property type="match status" value="1"/>
</dbReference>
<name>A0A085VGU4_PSESX</name>
<dbReference type="Gene3D" id="3.10.450.70">
    <property type="entry name" value="Disulphide bond isomerase, DsbC/G, N-terminal"/>
    <property type="match status" value="1"/>
</dbReference>
<organism evidence="3 4">
    <name type="scientific">Pseudomonas syringae</name>
    <dbReference type="NCBI Taxonomy" id="317"/>
    <lineage>
        <taxon>Bacteria</taxon>
        <taxon>Pseudomonadati</taxon>
        <taxon>Pseudomonadota</taxon>
        <taxon>Gammaproteobacteria</taxon>
        <taxon>Pseudomonadales</taxon>
        <taxon>Pseudomonadaceae</taxon>
        <taxon>Pseudomonas</taxon>
    </lineage>
</organism>
<evidence type="ECO:0000313" key="3">
    <source>
        <dbReference type="EMBL" id="KFE54657.1"/>
    </source>
</evidence>
<dbReference type="InterPro" id="IPR009094">
    <property type="entry name" value="DiS-bond_isomerase_DsbC/G_N_sf"/>
</dbReference>
<feature type="domain" description="Thioredoxin-like fold" evidence="2">
    <location>
        <begin position="123"/>
        <end position="252"/>
    </location>
</feature>
<dbReference type="RefSeq" id="WP_047572372.1">
    <property type="nucleotide sequence ID" value="NZ_JPQT01000052.1"/>
</dbReference>
<accession>A0A085VGU4</accession>
<evidence type="ECO:0000313" key="4">
    <source>
        <dbReference type="Proteomes" id="UP000028643"/>
    </source>
</evidence>
<dbReference type="NCBIfam" id="NF008657">
    <property type="entry name" value="PRK11657.1"/>
    <property type="match status" value="1"/>
</dbReference>
<dbReference type="PATRIC" id="fig|317.174.peg.844"/>
<reference evidence="3 4" key="1">
    <citation type="submission" date="2014-07" db="EMBL/GenBank/DDBJ databases">
        <title>Draft Genome Sequences of Environmental Pseudomonas syringae strains.</title>
        <authorList>
            <person name="Baltrus D.A."/>
            <person name="Berge O."/>
            <person name="Morris C."/>
        </authorList>
    </citation>
    <scope>NUCLEOTIDE SEQUENCE [LARGE SCALE GENOMIC DNA]</scope>
    <source>
        <strain evidence="3 4">CEB003</strain>
    </source>
</reference>
<comment type="subcellular location">
    <subcellularLocation>
        <location evidence="1">Periplasm</location>
    </subcellularLocation>
</comment>
<dbReference type="InterPro" id="IPR012336">
    <property type="entry name" value="Thioredoxin-like_fold"/>
</dbReference>
<dbReference type="SUPFAM" id="SSF52833">
    <property type="entry name" value="Thioredoxin-like"/>
    <property type="match status" value="1"/>
</dbReference>
<feature type="chain" id="PRO_5010003643" description="Thiol:disulfide interchange protein" evidence="1">
    <location>
        <begin position="25"/>
        <end position="256"/>
    </location>
</feature>
<evidence type="ECO:0000256" key="1">
    <source>
        <dbReference type="RuleBase" id="RU364038"/>
    </source>
</evidence>
<dbReference type="PANTHER" id="PTHR35272:SF4">
    <property type="entry name" value="THIOL:DISULFIDE INTERCHANGE PROTEIN DSBG"/>
    <property type="match status" value="1"/>
</dbReference>
<proteinExistence type="inferred from homology"/>
<dbReference type="InterPro" id="IPR033954">
    <property type="entry name" value="DiS-bond_Isoase_DsbC/G"/>
</dbReference>
<dbReference type="AlphaFoldDB" id="A0A085VGU4"/>
<gene>
    <name evidence="3" type="ORF">IV02_04185</name>
</gene>
<dbReference type="InterPro" id="IPR051470">
    <property type="entry name" value="Thiol:disulfide_interchange"/>
</dbReference>
<dbReference type="EMBL" id="JPQT01000052">
    <property type="protein sequence ID" value="KFE54657.1"/>
    <property type="molecule type" value="Genomic_DNA"/>
</dbReference>
<comment type="similarity">
    <text evidence="1">Belongs to the thioredoxin family. DsbC subfamily.</text>
</comment>
<evidence type="ECO:0000259" key="2">
    <source>
        <dbReference type="Pfam" id="PF13098"/>
    </source>
</evidence>
<dbReference type="GO" id="GO:0042597">
    <property type="term" value="C:periplasmic space"/>
    <property type="evidence" value="ECO:0007669"/>
    <property type="project" value="UniProtKB-SubCell"/>
</dbReference>
<dbReference type="InterPro" id="IPR036249">
    <property type="entry name" value="Thioredoxin-like_sf"/>
</dbReference>
<sequence>MISIRCLSLLSLSLLILQSPLLQAEELPAPIRALQDKGARIIGSFDAPDGLRGYAAEYQKQAMALYLTRDGKHVLAGNLYDEKGADLSEAPLQKLVYEPMSKEVWSGLEKSTWIADGNADAPNVVYLFSDANCPYCNMFWEQARPWVKAGKVQLRHIMVGIIREDSAAKAAALLADNDPQAALNTHEQAGKSSKLKPLGTIPKEIQTRLDANLQLMNDLGLSATPSIFYLDAKGQLQQQQGAPQTAQLEKILGPKP</sequence>
<keyword evidence="1" id="KW-0574">Periplasm</keyword>
<dbReference type="Gene3D" id="3.40.30.10">
    <property type="entry name" value="Glutaredoxin"/>
    <property type="match status" value="1"/>
</dbReference>
<keyword evidence="1" id="KW-0676">Redox-active center</keyword>
<keyword evidence="1" id="KW-0732">Signal</keyword>
<dbReference type="Proteomes" id="UP000028643">
    <property type="component" value="Unassembled WGS sequence"/>
</dbReference>
<comment type="caution">
    <text evidence="3">The sequence shown here is derived from an EMBL/GenBank/DDBJ whole genome shotgun (WGS) entry which is preliminary data.</text>
</comment>
<feature type="signal peptide" evidence="1">
    <location>
        <begin position="1"/>
        <end position="24"/>
    </location>
</feature>
<dbReference type="SUPFAM" id="SSF54423">
    <property type="entry name" value="DsbC/DsbG N-terminal domain-like"/>
    <property type="match status" value="1"/>
</dbReference>
<dbReference type="Pfam" id="PF13098">
    <property type="entry name" value="Thioredoxin_2"/>
    <property type="match status" value="1"/>
</dbReference>
<comment type="function">
    <text evidence="1">Required for disulfide bond formation in some periplasmic proteins. Acts by transferring its disulfide bond to other proteins and is reduced in the process.</text>
</comment>
<dbReference type="PANTHER" id="PTHR35272">
    <property type="entry name" value="THIOL:DISULFIDE INTERCHANGE PROTEIN DSBC-RELATED"/>
    <property type="match status" value="1"/>
</dbReference>